<reference evidence="4" key="1">
    <citation type="submission" date="2022-11" db="UniProtKB">
        <authorList>
            <consortium name="WormBaseParasite"/>
        </authorList>
    </citation>
    <scope>IDENTIFICATION</scope>
</reference>
<keyword evidence="2" id="KW-0442">Lipid degradation</keyword>
<keyword evidence="3" id="KW-1185">Reference proteome</keyword>
<dbReference type="AlphaFoldDB" id="A0A914C205"/>
<dbReference type="Proteomes" id="UP000887540">
    <property type="component" value="Unplaced"/>
</dbReference>
<protein>
    <submittedName>
        <fullName evidence="4">PNPLA domain-containing protein</fullName>
    </submittedName>
</protein>
<dbReference type="InterPro" id="IPR016035">
    <property type="entry name" value="Acyl_Trfase/lysoPLipase"/>
</dbReference>
<keyword evidence="1" id="KW-0378">Hydrolase</keyword>
<dbReference type="PANTHER" id="PTHR24185:SF1">
    <property type="entry name" value="CALCIUM-INDEPENDENT PHOSPHOLIPASE A2-GAMMA"/>
    <property type="match status" value="1"/>
</dbReference>
<dbReference type="GO" id="GO:0019369">
    <property type="term" value="P:arachidonate metabolic process"/>
    <property type="evidence" value="ECO:0007669"/>
    <property type="project" value="TreeGrafter"/>
</dbReference>
<evidence type="ECO:0000256" key="1">
    <source>
        <dbReference type="ARBA" id="ARBA00022801"/>
    </source>
</evidence>
<sequence>MRRLATKVPLGNIEHQDGGVLTNNPTAIALHEAKLLWPKEKLQCVVSIGNGRTVEEPELIQFSKYSSGLRSRETWLQLERIIDAATDTEKVHYAMLDSLPADVYFRLNPYMSHTYTLDETDSKKLAQMQEDAKQYVRKNKNKIHSAANQLVKEPVLHKHLMRNLVSWNHEKQLFGSGYNI</sequence>
<name>A0A914C205_9BILA</name>
<evidence type="ECO:0000313" key="4">
    <source>
        <dbReference type="WBParaSite" id="ACRNAN_Path_1556.g6056.t1"/>
    </source>
</evidence>
<keyword evidence="2" id="KW-0443">Lipid metabolism</keyword>
<evidence type="ECO:0000256" key="2">
    <source>
        <dbReference type="ARBA" id="ARBA00022963"/>
    </source>
</evidence>
<dbReference type="GO" id="GO:0047499">
    <property type="term" value="F:calcium-independent phospholipase A2 activity"/>
    <property type="evidence" value="ECO:0007669"/>
    <property type="project" value="TreeGrafter"/>
</dbReference>
<accession>A0A914C205</accession>
<dbReference type="PANTHER" id="PTHR24185">
    <property type="entry name" value="CALCIUM-INDEPENDENT PHOSPHOLIPASE A2-GAMMA"/>
    <property type="match status" value="1"/>
</dbReference>
<evidence type="ECO:0000313" key="3">
    <source>
        <dbReference type="Proteomes" id="UP000887540"/>
    </source>
</evidence>
<dbReference type="GO" id="GO:0016042">
    <property type="term" value="P:lipid catabolic process"/>
    <property type="evidence" value="ECO:0007669"/>
    <property type="project" value="UniProtKB-KW"/>
</dbReference>
<dbReference type="GO" id="GO:0016020">
    <property type="term" value="C:membrane"/>
    <property type="evidence" value="ECO:0007669"/>
    <property type="project" value="TreeGrafter"/>
</dbReference>
<proteinExistence type="predicted"/>
<dbReference type="WBParaSite" id="ACRNAN_Path_1556.g6056.t1">
    <property type="protein sequence ID" value="ACRNAN_Path_1556.g6056.t1"/>
    <property type="gene ID" value="ACRNAN_Path_1556.g6056"/>
</dbReference>
<dbReference type="Gene3D" id="3.40.1090.10">
    <property type="entry name" value="Cytosolic phospholipase A2 catalytic domain"/>
    <property type="match status" value="1"/>
</dbReference>
<dbReference type="SUPFAM" id="SSF52151">
    <property type="entry name" value="FabD/lysophospholipase-like"/>
    <property type="match status" value="1"/>
</dbReference>
<organism evidence="3 4">
    <name type="scientific">Acrobeloides nanus</name>
    <dbReference type="NCBI Taxonomy" id="290746"/>
    <lineage>
        <taxon>Eukaryota</taxon>
        <taxon>Metazoa</taxon>
        <taxon>Ecdysozoa</taxon>
        <taxon>Nematoda</taxon>
        <taxon>Chromadorea</taxon>
        <taxon>Rhabditida</taxon>
        <taxon>Tylenchina</taxon>
        <taxon>Cephalobomorpha</taxon>
        <taxon>Cephaloboidea</taxon>
        <taxon>Cephalobidae</taxon>
        <taxon>Acrobeloides</taxon>
    </lineage>
</organism>